<comment type="catalytic activity">
    <reaction evidence="1">
        <text>Cleavage of peptide bonds with very broad specificity.</text>
        <dbReference type="EC" id="3.4.25.1"/>
    </reaction>
</comment>
<dbReference type="EMBL" id="JBHSXQ010000002">
    <property type="protein sequence ID" value="MFC6905222.1"/>
    <property type="molecule type" value="Genomic_DNA"/>
</dbReference>
<keyword evidence="6" id="KW-0378">Hydrolase</keyword>
<dbReference type="PANTHER" id="PTHR32194:SF0">
    <property type="entry name" value="ATP-DEPENDENT PROTEASE SUBUNIT HSLV"/>
    <property type="match status" value="1"/>
</dbReference>
<dbReference type="PRINTS" id="PR00141">
    <property type="entry name" value="PROTEASOME"/>
</dbReference>
<dbReference type="RefSeq" id="WP_340603736.1">
    <property type="nucleotide sequence ID" value="NZ_JBBMXV010000002.1"/>
</dbReference>
<evidence type="ECO:0000256" key="7">
    <source>
        <dbReference type="ARBA" id="ARBA00022942"/>
    </source>
</evidence>
<evidence type="ECO:0000256" key="1">
    <source>
        <dbReference type="ARBA" id="ARBA00001198"/>
    </source>
</evidence>
<evidence type="ECO:0000256" key="3">
    <source>
        <dbReference type="ARBA" id="ARBA00022490"/>
    </source>
</evidence>
<protein>
    <recommendedName>
        <fullName evidence="2">proteasome endopeptidase complex</fullName>
        <ecNumber evidence="2">3.4.25.1</ecNumber>
    </recommendedName>
</protein>
<dbReference type="InterPro" id="IPR029055">
    <property type="entry name" value="Ntn_hydrolases_N"/>
</dbReference>
<evidence type="ECO:0000313" key="9">
    <source>
        <dbReference type="Proteomes" id="UP001596312"/>
    </source>
</evidence>
<dbReference type="GO" id="GO:0006508">
    <property type="term" value="P:proteolysis"/>
    <property type="evidence" value="ECO:0007669"/>
    <property type="project" value="UniProtKB-KW"/>
</dbReference>
<reference evidence="8 9" key="1">
    <citation type="journal article" date="2019" name="Int. J. Syst. Evol. Microbiol.">
        <title>The Global Catalogue of Microorganisms (GCM) 10K type strain sequencing project: providing services to taxonomists for standard genome sequencing and annotation.</title>
        <authorList>
            <consortium name="The Broad Institute Genomics Platform"/>
            <consortium name="The Broad Institute Genome Sequencing Center for Infectious Disease"/>
            <person name="Wu L."/>
            <person name="Ma J."/>
        </authorList>
    </citation>
    <scope>NUCLEOTIDE SEQUENCE [LARGE SCALE GENOMIC DNA]</scope>
    <source>
        <strain evidence="8 9">CGMCC 1.3240</strain>
    </source>
</reference>
<dbReference type="InterPro" id="IPR000243">
    <property type="entry name" value="Pept_T1A_subB"/>
</dbReference>
<organism evidence="8 9">
    <name type="scientific">Halalkalicoccus tibetensis</name>
    <dbReference type="NCBI Taxonomy" id="175632"/>
    <lineage>
        <taxon>Archaea</taxon>
        <taxon>Methanobacteriati</taxon>
        <taxon>Methanobacteriota</taxon>
        <taxon>Stenosarchaea group</taxon>
        <taxon>Halobacteria</taxon>
        <taxon>Halobacteriales</taxon>
        <taxon>Halococcaceae</taxon>
        <taxon>Halalkalicoccus</taxon>
    </lineage>
</organism>
<sequence length="182" mass="18557">MGTIVGVRLADGVALAADKRATSGSAVRSESLEKLFAFDAAAAAAVGEPGAIQTFGRKLESEVRSRETERGKAIRIDPLSRLASDLADEAGVEAVVAARDGEGVVRLRAVDAAGGELDEEVAARGTGAEFALGGLDGMDREQGVAEAVDALESIIGSVAERDTETGADCEVWTLPDAESGGL</sequence>
<dbReference type="InterPro" id="IPR001353">
    <property type="entry name" value="Proteasome_sua/b"/>
</dbReference>
<name>A0ABD5V175_9EURY</name>
<keyword evidence="4" id="KW-0645">Protease</keyword>
<dbReference type="Proteomes" id="UP001596312">
    <property type="component" value="Unassembled WGS sequence"/>
</dbReference>
<keyword evidence="9" id="KW-1185">Reference proteome</keyword>
<evidence type="ECO:0000256" key="5">
    <source>
        <dbReference type="ARBA" id="ARBA00022698"/>
    </source>
</evidence>
<comment type="caution">
    <text evidence="8">The sequence shown here is derived from an EMBL/GenBank/DDBJ whole genome shotgun (WGS) entry which is preliminary data.</text>
</comment>
<evidence type="ECO:0000256" key="6">
    <source>
        <dbReference type="ARBA" id="ARBA00022801"/>
    </source>
</evidence>
<accession>A0ABD5V175</accession>
<keyword evidence="5" id="KW-0888">Threonine protease</keyword>
<keyword evidence="7 8" id="KW-0647">Proteasome</keyword>
<gene>
    <name evidence="8" type="ORF">ACFQGH_08430</name>
</gene>
<dbReference type="InterPro" id="IPR023333">
    <property type="entry name" value="Proteasome_suB-type"/>
</dbReference>
<dbReference type="GO" id="GO:0019774">
    <property type="term" value="C:proteasome core complex, beta-subunit complex"/>
    <property type="evidence" value="ECO:0007669"/>
    <property type="project" value="UniProtKB-ARBA"/>
</dbReference>
<dbReference type="PANTHER" id="PTHR32194">
    <property type="entry name" value="METALLOPROTEASE TLDD"/>
    <property type="match status" value="1"/>
</dbReference>
<dbReference type="Gene3D" id="3.60.20.10">
    <property type="entry name" value="Glutamine Phosphoribosylpyrophosphate, subunit 1, domain 1"/>
    <property type="match status" value="1"/>
</dbReference>
<evidence type="ECO:0000256" key="4">
    <source>
        <dbReference type="ARBA" id="ARBA00022670"/>
    </source>
</evidence>
<dbReference type="AlphaFoldDB" id="A0ABD5V175"/>
<proteinExistence type="predicted"/>
<evidence type="ECO:0000256" key="2">
    <source>
        <dbReference type="ARBA" id="ARBA00012039"/>
    </source>
</evidence>
<dbReference type="Pfam" id="PF00227">
    <property type="entry name" value="Proteasome"/>
    <property type="match status" value="1"/>
</dbReference>
<dbReference type="GO" id="GO:0004298">
    <property type="term" value="F:threonine-type endopeptidase activity"/>
    <property type="evidence" value="ECO:0007669"/>
    <property type="project" value="UniProtKB-KW"/>
</dbReference>
<evidence type="ECO:0000313" key="8">
    <source>
        <dbReference type="EMBL" id="MFC6905222.1"/>
    </source>
</evidence>
<dbReference type="EC" id="3.4.25.1" evidence="2"/>
<keyword evidence="3" id="KW-0963">Cytoplasm</keyword>
<dbReference type="SUPFAM" id="SSF56235">
    <property type="entry name" value="N-terminal nucleophile aminohydrolases (Ntn hydrolases)"/>
    <property type="match status" value="1"/>
</dbReference>